<evidence type="ECO:0000313" key="3">
    <source>
        <dbReference type="Proteomes" id="UP001596391"/>
    </source>
</evidence>
<organism evidence="2 3">
    <name type="scientific">Granulicella cerasi</name>
    <dbReference type="NCBI Taxonomy" id="741063"/>
    <lineage>
        <taxon>Bacteria</taxon>
        <taxon>Pseudomonadati</taxon>
        <taxon>Acidobacteriota</taxon>
        <taxon>Terriglobia</taxon>
        <taxon>Terriglobales</taxon>
        <taxon>Acidobacteriaceae</taxon>
        <taxon>Granulicella</taxon>
    </lineage>
</organism>
<gene>
    <name evidence="2" type="ORF">ACFQBQ_05580</name>
</gene>
<dbReference type="InterPro" id="IPR027383">
    <property type="entry name" value="Znf_put"/>
</dbReference>
<comment type="caution">
    <text evidence="2">The sequence shown here is derived from an EMBL/GenBank/DDBJ whole genome shotgun (WGS) entry which is preliminary data.</text>
</comment>
<dbReference type="Pfam" id="PF13490">
    <property type="entry name" value="zf-HC2"/>
    <property type="match status" value="1"/>
</dbReference>
<name>A0ABW1Z8M7_9BACT</name>
<reference evidence="3" key="1">
    <citation type="journal article" date="2019" name="Int. J. Syst. Evol. Microbiol.">
        <title>The Global Catalogue of Microorganisms (GCM) 10K type strain sequencing project: providing services to taxonomists for standard genome sequencing and annotation.</title>
        <authorList>
            <consortium name="The Broad Institute Genomics Platform"/>
            <consortium name="The Broad Institute Genome Sequencing Center for Infectious Disease"/>
            <person name="Wu L."/>
            <person name="Ma J."/>
        </authorList>
    </citation>
    <scope>NUCLEOTIDE SEQUENCE [LARGE SCALE GENOMIC DNA]</scope>
    <source>
        <strain evidence="3">CGMCC 1.16026</strain>
    </source>
</reference>
<evidence type="ECO:0000259" key="1">
    <source>
        <dbReference type="Pfam" id="PF13490"/>
    </source>
</evidence>
<protein>
    <submittedName>
        <fullName evidence="2">Anti-sigma factor family protein</fullName>
    </submittedName>
</protein>
<dbReference type="RefSeq" id="WP_390236416.1">
    <property type="nucleotide sequence ID" value="NZ_JAGSYD010000003.1"/>
</dbReference>
<evidence type="ECO:0000313" key="2">
    <source>
        <dbReference type="EMBL" id="MFC6645071.1"/>
    </source>
</evidence>
<dbReference type="Proteomes" id="UP001596391">
    <property type="component" value="Unassembled WGS sequence"/>
</dbReference>
<keyword evidence="3" id="KW-1185">Reference proteome</keyword>
<dbReference type="InterPro" id="IPR041916">
    <property type="entry name" value="Anti_sigma_zinc_sf"/>
</dbReference>
<dbReference type="Gene3D" id="1.10.10.1320">
    <property type="entry name" value="Anti-sigma factor, zinc-finger domain"/>
    <property type="match status" value="1"/>
</dbReference>
<accession>A0ABW1Z8M7</accession>
<proteinExistence type="predicted"/>
<feature type="domain" description="Putative zinc-finger" evidence="1">
    <location>
        <begin position="8"/>
        <end position="39"/>
    </location>
</feature>
<dbReference type="EMBL" id="JBHSWI010000001">
    <property type="protein sequence ID" value="MFC6645071.1"/>
    <property type="molecule type" value="Genomic_DNA"/>
</dbReference>
<sequence>MHNPHDPFRELCTLAAGGLLTPEETRTLHEHLAHCESCRAFYDEMCALHRLLQLSVPESFE</sequence>